<keyword evidence="7" id="KW-1133">Transmembrane helix</keyword>
<dbReference type="InterPro" id="IPR036097">
    <property type="entry name" value="HisK_dim/P_sf"/>
</dbReference>
<dbReference type="GO" id="GO:0000155">
    <property type="term" value="F:phosphorelay sensor kinase activity"/>
    <property type="evidence" value="ECO:0007669"/>
    <property type="project" value="InterPro"/>
</dbReference>
<reference evidence="9" key="1">
    <citation type="submission" date="2020-09" db="EMBL/GenBank/DDBJ databases">
        <title>Taishania pollutisoli gen. nov., sp. nov., Isolated from Tetrabromobisphenol A-Contaminated Soil.</title>
        <authorList>
            <person name="Chen Q."/>
        </authorList>
    </citation>
    <scope>NUCLEOTIDE SEQUENCE</scope>
    <source>
        <strain evidence="9">CZZ-1</strain>
    </source>
</reference>
<dbReference type="PANTHER" id="PTHR45453:SF1">
    <property type="entry name" value="PHOSPHATE REGULON SENSOR PROTEIN PHOR"/>
    <property type="match status" value="1"/>
</dbReference>
<organism evidence="9 10">
    <name type="scientific">Taishania pollutisoli</name>
    <dbReference type="NCBI Taxonomy" id="2766479"/>
    <lineage>
        <taxon>Bacteria</taxon>
        <taxon>Pseudomonadati</taxon>
        <taxon>Bacteroidota</taxon>
        <taxon>Flavobacteriia</taxon>
        <taxon>Flavobacteriales</taxon>
        <taxon>Crocinitomicaceae</taxon>
        <taxon>Taishania</taxon>
    </lineage>
</organism>
<dbReference type="AlphaFoldDB" id="A0A8J6U2R0"/>
<evidence type="ECO:0000256" key="1">
    <source>
        <dbReference type="ARBA" id="ARBA00000085"/>
    </source>
</evidence>
<evidence type="ECO:0000256" key="6">
    <source>
        <dbReference type="ARBA" id="ARBA00023012"/>
    </source>
</evidence>
<feature type="transmembrane region" description="Helical" evidence="7">
    <location>
        <begin position="9"/>
        <end position="31"/>
    </location>
</feature>
<comment type="caution">
    <text evidence="9">The sequence shown here is derived from an EMBL/GenBank/DDBJ whole genome shotgun (WGS) entry which is preliminary data.</text>
</comment>
<evidence type="ECO:0000256" key="3">
    <source>
        <dbReference type="ARBA" id="ARBA00022553"/>
    </source>
</evidence>
<sequence length="346" mass="39306">MRNLSPSQILFIGSIGVAISCFLCLLFIDLAVIPVSFVVYLLVPLIAGLISYLIFFLIVRKFINERLKVLYRSIRKGKITSENDFKFKLSEDSIARAEKDTEEWSSEKQSEIVRLQEQAKFRREFLGNLAHELKTPIFSIQGYLLTLLEGGLEDNNVNVMFLERASKATDRMVNLIEDLDSIMKMEVNELPMDIRTFNLKELVKEIFESLEAESAEKSITLKFAKQYEPIYVKADRAKISQVFVNLIKNSIAYGNEGGTTTVRFYPVDDSVTIEVSDNGPGIDDVSMKRIFERFYRVEKSRNRNDGGSGLGLSIVKHIIEAHQQTIHVRSTEGMGTTFVFTLDAAE</sequence>
<dbReference type="CDD" id="cd00082">
    <property type="entry name" value="HisKA"/>
    <property type="match status" value="1"/>
</dbReference>
<dbReference type="PROSITE" id="PS50109">
    <property type="entry name" value="HIS_KIN"/>
    <property type="match status" value="1"/>
</dbReference>
<dbReference type="SUPFAM" id="SSF47384">
    <property type="entry name" value="Homodimeric domain of signal transducing histidine kinase"/>
    <property type="match status" value="1"/>
</dbReference>
<dbReference type="Gene3D" id="1.10.287.130">
    <property type="match status" value="1"/>
</dbReference>
<dbReference type="InterPro" id="IPR036890">
    <property type="entry name" value="HATPase_C_sf"/>
</dbReference>
<feature type="domain" description="Histidine kinase" evidence="8">
    <location>
        <begin position="128"/>
        <end position="346"/>
    </location>
</feature>
<evidence type="ECO:0000259" key="8">
    <source>
        <dbReference type="PROSITE" id="PS50109"/>
    </source>
</evidence>
<dbReference type="SUPFAM" id="SSF55874">
    <property type="entry name" value="ATPase domain of HSP90 chaperone/DNA topoisomerase II/histidine kinase"/>
    <property type="match status" value="1"/>
</dbReference>
<dbReference type="InterPro" id="IPR005467">
    <property type="entry name" value="His_kinase_dom"/>
</dbReference>
<keyword evidence="4" id="KW-0808">Transferase</keyword>
<dbReference type="EC" id="2.7.13.3" evidence="2"/>
<evidence type="ECO:0000256" key="7">
    <source>
        <dbReference type="SAM" id="Phobius"/>
    </source>
</evidence>
<keyword evidence="7" id="KW-0472">Membrane</keyword>
<protein>
    <recommendedName>
        <fullName evidence="2">histidine kinase</fullName>
        <ecNumber evidence="2">2.7.13.3</ecNumber>
    </recommendedName>
</protein>
<dbReference type="FunFam" id="3.30.565.10:FF:000006">
    <property type="entry name" value="Sensor histidine kinase WalK"/>
    <property type="match status" value="1"/>
</dbReference>
<dbReference type="GO" id="GO:0004721">
    <property type="term" value="F:phosphoprotein phosphatase activity"/>
    <property type="evidence" value="ECO:0007669"/>
    <property type="project" value="TreeGrafter"/>
</dbReference>
<dbReference type="GO" id="GO:0016036">
    <property type="term" value="P:cellular response to phosphate starvation"/>
    <property type="evidence" value="ECO:0007669"/>
    <property type="project" value="TreeGrafter"/>
</dbReference>
<keyword evidence="6" id="KW-0902">Two-component regulatory system</keyword>
<evidence type="ECO:0000256" key="2">
    <source>
        <dbReference type="ARBA" id="ARBA00012438"/>
    </source>
</evidence>
<dbReference type="EMBL" id="JACVEL010000011">
    <property type="protein sequence ID" value="MBC9813555.1"/>
    <property type="molecule type" value="Genomic_DNA"/>
</dbReference>
<evidence type="ECO:0000313" key="9">
    <source>
        <dbReference type="EMBL" id="MBC9813555.1"/>
    </source>
</evidence>
<evidence type="ECO:0000256" key="4">
    <source>
        <dbReference type="ARBA" id="ARBA00022679"/>
    </source>
</evidence>
<dbReference type="Proteomes" id="UP000652681">
    <property type="component" value="Unassembled WGS sequence"/>
</dbReference>
<dbReference type="PROSITE" id="PS51257">
    <property type="entry name" value="PROKAR_LIPOPROTEIN"/>
    <property type="match status" value="1"/>
</dbReference>
<dbReference type="CDD" id="cd00075">
    <property type="entry name" value="HATPase"/>
    <property type="match status" value="1"/>
</dbReference>
<dbReference type="Pfam" id="PF02518">
    <property type="entry name" value="HATPase_c"/>
    <property type="match status" value="1"/>
</dbReference>
<evidence type="ECO:0000256" key="5">
    <source>
        <dbReference type="ARBA" id="ARBA00022777"/>
    </source>
</evidence>
<dbReference type="Pfam" id="PF00512">
    <property type="entry name" value="HisKA"/>
    <property type="match status" value="1"/>
</dbReference>
<dbReference type="RefSeq" id="WP_163491552.1">
    <property type="nucleotide sequence ID" value="NZ_JACVEL010000011.1"/>
</dbReference>
<proteinExistence type="predicted"/>
<evidence type="ECO:0000313" key="10">
    <source>
        <dbReference type="Proteomes" id="UP000652681"/>
    </source>
</evidence>
<dbReference type="PRINTS" id="PR00344">
    <property type="entry name" value="BCTRLSENSOR"/>
</dbReference>
<keyword evidence="7" id="KW-0812">Transmembrane</keyword>
<dbReference type="Gene3D" id="3.30.565.10">
    <property type="entry name" value="Histidine kinase-like ATPase, C-terminal domain"/>
    <property type="match status" value="1"/>
</dbReference>
<dbReference type="SMART" id="SM00387">
    <property type="entry name" value="HATPase_c"/>
    <property type="match status" value="1"/>
</dbReference>
<dbReference type="GO" id="GO:0005886">
    <property type="term" value="C:plasma membrane"/>
    <property type="evidence" value="ECO:0007669"/>
    <property type="project" value="TreeGrafter"/>
</dbReference>
<dbReference type="SMART" id="SM00388">
    <property type="entry name" value="HisKA"/>
    <property type="match status" value="1"/>
</dbReference>
<keyword evidence="5 9" id="KW-0418">Kinase</keyword>
<accession>A0A8J6U2R0</accession>
<dbReference type="PANTHER" id="PTHR45453">
    <property type="entry name" value="PHOSPHATE REGULON SENSOR PROTEIN PHOR"/>
    <property type="match status" value="1"/>
</dbReference>
<keyword evidence="3" id="KW-0597">Phosphoprotein</keyword>
<dbReference type="InterPro" id="IPR050351">
    <property type="entry name" value="BphY/WalK/GraS-like"/>
</dbReference>
<dbReference type="InterPro" id="IPR004358">
    <property type="entry name" value="Sig_transdc_His_kin-like_C"/>
</dbReference>
<dbReference type="InterPro" id="IPR003594">
    <property type="entry name" value="HATPase_dom"/>
</dbReference>
<name>A0A8J6U2R0_9FLAO</name>
<gene>
    <name evidence="9" type="ORF">H9Y05_13850</name>
</gene>
<keyword evidence="10" id="KW-1185">Reference proteome</keyword>
<dbReference type="InterPro" id="IPR003661">
    <property type="entry name" value="HisK_dim/P_dom"/>
</dbReference>
<feature type="transmembrane region" description="Helical" evidence="7">
    <location>
        <begin position="37"/>
        <end position="59"/>
    </location>
</feature>
<comment type="catalytic activity">
    <reaction evidence="1">
        <text>ATP + protein L-histidine = ADP + protein N-phospho-L-histidine.</text>
        <dbReference type="EC" id="2.7.13.3"/>
    </reaction>
</comment>